<dbReference type="PROSITE" id="PS51186">
    <property type="entry name" value="GNAT"/>
    <property type="match status" value="1"/>
</dbReference>
<evidence type="ECO:0000313" key="6">
    <source>
        <dbReference type="Proteomes" id="UP000266005"/>
    </source>
</evidence>
<dbReference type="AlphaFoldDB" id="A0A399RYI8"/>
<dbReference type="InterPro" id="IPR051531">
    <property type="entry name" value="N-acetyltransferase"/>
</dbReference>
<dbReference type="OrthoDB" id="9811523at2"/>
<evidence type="ECO:0000256" key="1">
    <source>
        <dbReference type="ARBA" id="ARBA00022679"/>
    </source>
</evidence>
<protein>
    <submittedName>
        <fullName evidence="5">N-acetyltransferase</fullName>
    </submittedName>
</protein>
<evidence type="ECO:0000259" key="4">
    <source>
        <dbReference type="PROSITE" id="PS51186"/>
    </source>
</evidence>
<dbReference type="GO" id="GO:0016747">
    <property type="term" value="F:acyltransferase activity, transferring groups other than amino-acyl groups"/>
    <property type="evidence" value="ECO:0007669"/>
    <property type="project" value="InterPro"/>
</dbReference>
<evidence type="ECO:0000256" key="3">
    <source>
        <dbReference type="ARBA" id="ARBA00038502"/>
    </source>
</evidence>
<dbReference type="InterPro" id="IPR000182">
    <property type="entry name" value="GNAT_dom"/>
</dbReference>
<comment type="caution">
    <text evidence="5">The sequence shown here is derived from an EMBL/GenBank/DDBJ whole genome shotgun (WGS) entry which is preliminary data.</text>
</comment>
<proteinExistence type="inferred from homology"/>
<gene>
    <name evidence="5" type="ORF">D1627_13470</name>
</gene>
<dbReference type="RefSeq" id="WP_119432773.1">
    <property type="nucleotide sequence ID" value="NZ_QWGE01000004.1"/>
</dbReference>
<dbReference type="Pfam" id="PF13302">
    <property type="entry name" value="Acetyltransf_3"/>
    <property type="match status" value="1"/>
</dbReference>
<dbReference type="PANTHER" id="PTHR43792">
    <property type="entry name" value="GNAT FAMILY, PUTATIVE (AFU_ORTHOLOGUE AFUA_3G00765)-RELATED-RELATED"/>
    <property type="match status" value="1"/>
</dbReference>
<organism evidence="5 6">
    <name type="scientific">Pontibacter oryzae</name>
    <dbReference type="NCBI Taxonomy" id="2304593"/>
    <lineage>
        <taxon>Bacteria</taxon>
        <taxon>Pseudomonadati</taxon>
        <taxon>Bacteroidota</taxon>
        <taxon>Cytophagia</taxon>
        <taxon>Cytophagales</taxon>
        <taxon>Hymenobacteraceae</taxon>
        <taxon>Pontibacter</taxon>
    </lineage>
</organism>
<dbReference type="SUPFAM" id="SSF55729">
    <property type="entry name" value="Acyl-CoA N-acyltransferases (Nat)"/>
    <property type="match status" value="1"/>
</dbReference>
<dbReference type="PANTHER" id="PTHR43792:SF8">
    <property type="entry name" value="[RIBOSOMAL PROTEIN US5]-ALANINE N-ACETYLTRANSFERASE"/>
    <property type="match status" value="1"/>
</dbReference>
<dbReference type="Proteomes" id="UP000266005">
    <property type="component" value="Unassembled WGS sequence"/>
</dbReference>
<keyword evidence="1 5" id="KW-0808">Transferase</keyword>
<feature type="domain" description="N-acetyltransferase" evidence="4">
    <location>
        <begin position="21"/>
        <end position="185"/>
    </location>
</feature>
<accession>A0A399RYI8</accession>
<evidence type="ECO:0000313" key="5">
    <source>
        <dbReference type="EMBL" id="RIJ36836.1"/>
    </source>
</evidence>
<dbReference type="Gene3D" id="3.40.630.30">
    <property type="match status" value="1"/>
</dbReference>
<comment type="similarity">
    <text evidence="3">Belongs to the acetyltransferase family. RimJ subfamily.</text>
</comment>
<dbReference type="InterPro" id="IPR016181">
    <property type="entry name" value="Acyl_CoA_acyltransferase"/>
</dbReference>
<reference evidence="6" key="1">
    <citation type="submission" date="2018-08" db="EMBL/GenBank/DDBJ databases">
        <title>Mucilaginibacter sp. MYSH2.</title>
        <authorList>
            <person name="Seo T."/>
        </authorList>
    </citation>
    <scope>NUCLEOTIDE SEQUENCE [LARGE SCALE GENOMIC DNA]</scope>
    <source>
        <strain evidence="6">KIRAN</strain>
    </source>
</reference>
<evidence type="ECO:0000256" key="2">
    <source>
        <dbReference type="ARBA" id="ARBA00023315"/>
    </source>
</evidence>
<keyword evidence="2" id="KW-0012">Acyltransferase</keyword>
<name>A0A399RYI8_9BACT</name>
<keyword evidence="6" id="KW-1185">Reference proteome</keyword>
<sequence length="210" mass="24279">MSYLYNTQPDAFEKQLTTHNLILRPYQDGDESDFMRLLQENTAYLAPAFSGRLARVRALDDARTQVQQLSTDWDNRRSFDFGVWLKNDNSYIGDIALKNLDRSVPKAELGLYFTAWPATKSLAQEALEEVIQFAFRALKMNKVYLRCTAANESFGRLAERCGFQKEGILRCDYRGADSEELLDLSYYGFTRHDFEEKQEQQHEQNSTAIA</sequence>
<dbReference type="EMBL" id="QWGE01000004">
    <property type="protein sequence ID" value="RIJ36836.1"/>
    <property type="molecule type" value="Genomic_DNA"/>
</dbReference>